<protein>
    <recommendedName>
        <fullName evidence="4">Deoxyribodipyrimidine photo-lyase</fullName>
        <ecNumber evidence="3">4.1.99.3</ecNumber>
    </recommendedName>
    <alternativeName>
        <fullName evidence="8">DNA photolyase</fullName>
    </alternativeName>
    <alternativeName>
        <fullName evidence="11">Photoreactivating enzyme</fullName>
    </alternativeName>
</protein>
<feature type="binding site" evidence="12">
    <location>
        <begin position="386"/>
        <end position="388"/>
    </location>
    <ligand>
        <name>FAD</name>
        <dbReference type="ChEBI" id="CHEBI:57692"/>
    </ligand>
</feature>
<keyword evidence="17" id="KW-1185">Reference proteome</keyword>
<dbReference type="PROSITE" id="PS00394">
    <property type="entry name" value="DNA_PHOTOLYASES_1_1"/>
    <property type="match status" value="1"/>
</dbReference>
<evidence type="ECO:0000256" key="7">
    <source>
        <dbReference type="ARBA" id="ARBA00022991"/>
    </source>
</evidence>
<dbReference type="InterPro" id="IPR018394">
    <property type="entry name" value="DNA_photolyase_1_CS_C"/>
</dbReference>
<dbReference type="Proteomes" id="UP000095342">
    <property type="component" value="Chromosome"/>
</dbReference>
<dbReference type="Gene3D" id="1.25.40.80">
    <property type="match status" value="1"/>
</dbReference>
<evidence type="ECO:0000256" key="11">
    <source>
        <dbReference type="ARBA" id="ARBA00083107"/>
    </source>
</evidence>
<comment type="catalytic activity">
    <reaction evidence="9">
        <text>cyclobutadipyrimidine (in DNA) = 2 pyrimidine residues (in DNA).</text>
        <dbReference type="EC" id="4.1.99.3"/>
    </reaction>
</comment>
<dbReference type="PANTHER" id="PTHR11455">
    <property type="entry name" value="CRYPTOCHROME"/>
    <property type="match status" value="1"/>
</dbReference>
<keyword evidence="16" id="KW-0456">Lyase</keyword>
<dbReference type="AlphaFoldDB" id="A0A1D8K8K5"/>
<evidence type="ECO:0000256" key="2">
    <source>
        <dbReference type="ARBA" id="ARBA00005862"/>
    </source>
</evidence>
<dbReference type="Gene3D" id="1.10.579.10">
    <property type="entry name" value="DNA Cyclobutane Dipyrimidine Photolyase, subunit A, domain 3"/>
    <property type="match status" value="1"/>
</dbReference>
<dbReference type="KEGG" id="aaeo:BJI67_09640"/>
<dbReference type="PANTHER" id="PTHR11455:SF9">
    <property type="entry name" value="CRYPTOCHROME CIRCADIAN CLOCK 5 ISOFORM X1"/>
    <property type="match status" value="1"/>
</dbReference>
<dbReference type="InterPro" id="IPR036134">
    <property type="entry name" value="Crypto/Photolyase_FAD-like_sf"/>
</dbReference>
<keyword evidence="6 12" id="KW-0274">FAD</keyword>
<feature type="site" description="Electron transfer via tryptophanyl radical" evidence="13">
    <location>
        <position position="319"/>
    </location>
</feature>
<dbReference type="InterPro" id="IPR014729">
    <property type="entry name" value="Rossmann-like_a/b/a_fold"/>
</dbReference>
<dbReference type="InterPro" id="IPR002081">
    <property type="entry name" value="Cryptochrome/DNA_photolyase_1"/>
</dbReference>
<feature type="domain" description="Photolyase/cryptochrome alpha/beta" evidence="15">
    <location>
        <begin position="13"/>
        <end position="142"/>
    </location>
</feature>
<dbReference type="PROSITE" id="PS00691">
    <property type="entry name" value="DNA_PHOTOLYASES_1_2"/>
    <property type="match status" value="1"/>
</dbReference>
<evidence type="ECO:0000256" key="1">
    <source>
        <dbReference type="ARBA" id="ARBA00001932"/>
    </source>
</evidence>
<feature type="site" description="Electron transfer via tryptophanyl radical" evidence="13">
    <location>
        <position position="373"/>
    </location>
</feature>
<name>A0A1D8K8K5_9GAMM</name>
<feature type="binding site" evidence="12">
    <location>
        <position position="233"/>
    </location>
    <ligand>
        <name>FAD</name>
        <dbReference type="ChEBI" id="CHEBI:57692"/>
    </ligand>
</feature>
<dbReference type="GO" id="GO:0009416">
    <property type="term" value="P:response to light stimulus"/>
    <property type="evidence" value="ECO:0007669"/>
    <property type="project" value="TreeGrafter"/>
</dbReference>
<dbReference type="GO" id="GO:0000719">
    <property type="term" value="P:photoreactive repair"/>
    <property type="evidence" value="ECO:0007669"/>
    <property type="project" value="UniProtKB-ARBA"/>
</dbReference>
<evidence type="ECO:0000256" key="13">
    <source>
        <dbReference type="PIRSR" id="PIRSR602081-2"/>
    </source>
</evidence>
<evidence type="ECO:0000256" key="5">
    <source>
        <dbReference type="ARBA" id="ARBA00022630"/>
    </source>
</evidence>
<dbReference type="FunFam" id="1.10.579.10:FF:000003">
    <property type="entry name" value="Deoxyribodipyrimidine photo-lyase"/>
    <property type="match status" value="1"/>
</dbReference>
<evidence type="ECO:0000256" key="14">
    <source>
        <dbReference type="RuleBase" id="RU004182"/>
    </source>
</evidence>
<keyword evidence="7 14" id="KW-0157">Chromophore</keyword>
<evidence type="ECO:0000256" key="9">
    <source>
        <dbReference type="ARBA" id="ARBA00033999"/>
    </source>
</evidence>
<dbReference type="Pfam" id="PF00875">
    <property type="entry name" value="DNA_photolyase"/>
    <property type="match status" value="1"/>
</dbReference>
<evidence type="ECO:0000259" key="15">
    <source>
        <dbReference type="PROSITE" id="PS51645"/>
    </source>
</evidence>
<accession>A0A1D8K8K5</accession>
<evidence type="ECO:0000256" key="8">
    <source>
        <dbReference type="ARBA" id="ARBA00031671"/>
    </source>
</evidence>
<comment type="cofactor">
    <cofactor evidence="1">
        <name>(6R)-5,10-methylene-5,6,7,8-tetrahydrofolate</name>
        <dbReference type="ChEBI" id="CHEBI:15636"/>
    </cofactor>
</comment>
<dbReference type="InterPro" id="IPR036155">
    <property type="entry name" value="Crypto/Photolyase_N_sf"/>
</dbReference>
<comment type="similarity">
    <text evidence="14">Belongs to the DNA photolyase family.</text>
</comment>
<reference evidence="16 17" key="1">
    <citation type="submission" date="2016-09" db="EMBL/GenBank/DDBJ databases">
        <title>Acidihalobacter prosperus V6 (DSM14174).</title>
        <authorList>
            <person name="Khaleque H.N."/>
            <person name="Ramsay J.P."/>
            <person name="Murphy R.J.T."/>
            <person name="Kaksonen A.H."/>
            <person name="Boxall N.J."/>
            <person name="Watkin E.L.J."/>
        </authorList>
    </citation>
    <scope>NUCLEOTIDE SEQUENCE [LARGE SCALE GENOMIC DNA]</scope>
    <source>
        <strain evidence="16 17">V6</strain>
    </source>
</reference>
<dbReference type="Pfam" id="PF03441">
    <property type="entry name" value="FAD_binding_7"/>
    <property type="match status" value="1"/>
</dbReference>
<organism evidence="16 17">
    <name type="scientific">Acidihalobacter aeolianus</name>
    <dbReference type="NCBI Taxonomy" id="2792603"/>
    <lineage>
        <taxon>Bacteria</taxon>
        <taxon>Pseudomonadati</taxon>
        <taxon>Pseudomonadota</taxon>
        <taxon>Gammaproteobacteria</taxon>
        <taxon>Chromatiales</taxon>
        <taxon>Ectothiorhodospiraceae</taxon>
        <taxon>Acidihalobacter</taxon>
    </lineage>
</organism>
<evidence type="ECO:0000256" key="6">
    <source>
        <dbReference type="ARBA" id="ARBA00022827"/>
    </source>
</evidence>
<dbReference type="EC" id="4.1.99.3" evidence="3"/>
<dbReference type="RefSeq" id="WP_070072847.1">
    <property type="nucleotide sequence ID" value="NZ_CP017448.1"/>
</dbReference>
<comment type="similarity">
    <text evidence="2">Belongs to the DNA photolyase class-1 family.</text>
</comment>
<dbReference type="InterPro" id="IPR005101">
    <property type="entry name" value="Cryptochr/Photolyase_FAD-bd"/>
</dbReference>
<dbReference type="GO" id="GO:0071949">
    <property type="term" value="F:FAD binding"/>
    <property type="evidence" value="ECO:0007669"/>
    <property type="project" value="TreeGrafter"/>
</dbReference>
<evidence type="ECO:0000256" key="3">
    <source>
        <dbReference type="ARBA" id="ARBA00013149"/>
    </source>
</evidence>
<keyword evidence="5 12" id="KW-0285">Flavoprotein</keyword>
<dbReference type="EMBL" id="CP017448">
    <property type="protein sequence ID" value="AOV17292.1"/>
    <property type="molecule type" value="Genomic_DNA"/>
</dbReference>
<dbReference type="PRINTS" id="PR00147">
    <property type="entry name" value="DNAPHOTLYASE"/>
</dbReference>
<feature type="binding site" evidence="12">
    <location>
        <position position="285"/>
    </location>
    <ligand>
        <name>FAD</name>
        <dbReference type="ChEBI" id="CHEBI:57692"/>
    </ligand>
</feature>
<evidence type="ECO:0000256" key="10">
    <source>
        <dbReference type="ARBA" id="ARBA00059220"/>
    </source>
</evidence>
<dbReference type="SUPFAM" id="SSF48173">
    <property type="entry name" value="Cryptochrome/photolyase FAD-binding domain"/>
    <property type="match status" value="1"/>
</dbReference>
<dbReference type="Gene3D" id="3.40.50.620">
    <property type="entry name" value="HUPs"/>
    <property type="match status" value="1"/>
</dbReference>
<comment type="cofactor">
    <cofactor evidence="12">
        <name>FAD</name>
        <dbReference type="ChEBI" id="CHEBI:57692"/>
    </cofactor>
    <text evidence="12">Binds 1 FAD per subunit.</text>
</comment>
<comment type="function">
    <text evidence="10">Involved in repair of UV radiation-induced DNA damage. Catalyzes the light-dependent monomerization (300-600 nm) of cyclobutyl pyrimidine dimers (in cis-syn configuration), which are formed between adjacent bases on the same DNA strand upon exposure to ultraviolet radiation.</text>
</comment>
<feature type="binding site" evidence="12">
    <location>
        <begin position="245"/>
        <end position="249"/>
    </location>
    <ligand>
        <name>FAD</name>
        <dbReference type="ChEBI" id="CHEBI:57692"/>
    </ligand>
</feature>
<proteinExistence type="inferred from homology"/>
<evidence type="ECO:0000256" key="12">
    <source>
        <dbReference type="PIRSR" id="PIRSR602081-1"/>
    </source>
</evidence>
<gene>
    <name evidence="16" type="ORF">BJI67_09640</name>
</gene>
<dbReference type="InterPro" id="IPR006050">
    <property type="entry name" value="DNA_photolyase_N"/>
</dbReference>
<evidence type="ECO:0000313" key="17">
    <source>
        <dbReference type="Proteomes" id="UP000095342"/>
    </source>
</evidence>
<dbReference type="PROSITE" id="PS51645">
    <property type="entry name" value="PHR_CRY_ALPHA_BETA"/>
    <property type="match status" value="1"/>
</dbReference>
<dbReference type="SUPFAM" id="SSF52425">
    <property type="entry name" value="Cryptochrome/photolyase, N-terminal domain"/>
    <property type="match status" value="1"/>
</dbReference>
<dbReference type="GO" id="GO:0003904">
    <property type="term" value="F:deoxyribodipyrimidine photo-lyase activity"/>
    <property type="evidence" value="ECO:0007669"/>
    <property type="project" value="UniProtKB-EC"/>
</dbReference>
<sequence length="490" mass="55010">MNQRREDTVTGPPAAIVWFRRDLRLADNPALRAARDAGMRIVPVYIHAHEEETPWAPGGASRWWLHHSLAALDRDLRRHGSGLVIRRGPSLEALRRLARETGAGAVHWNRLYEPAAIARDGAIKQTLRQDGLDAHSHNAALLFEPWALQTQSGGPYRVFTPFWKACLGLGLAENAAPPPEALALMAAESESLNTLGLLPQRPWADAFADHWQPGERGAQDALATFLDRAAADYAAGRDLPSERATSRLSPHLHFGEIGPRQIAAAAQAHMARSTDRGTFSGLETFLRELGWREFAHHLLFHFPQTPERSLDARFEAFPWTRDHASRLEAWQRGRTGIPLVDAGMRELWHTGWMHNRVRMVVASFLTKNLLIPWQAGARWFWDTLLDADLANNTLGWQWTAGCGADAAPYFRVFNPVLQGRKFDPQGRYLRRWLPELARLPDKDLHAPWEASAQTLQRAGIRLGRDYPNPLVDLAVSRKQALAAYQSIKTA</sequence>
<feature type="site" description="Electron transfer via tryptophanyl radical" evidence="13">
    <location>
        <position position="396"/>
    </location>
</feature>
<evidence type="ECO:0000313" key="16">
    <source>
        <dbReference type="EMBL" id="AOV17292.1"/>
    </source>
</evidence>
<dbReference type="GO" id="GO:0003677">
    <property type="term" value="F:DNA binding"/>
    <property type="evidence" value="ECO:0007669"/>
    <property type="project" value="TreeGrafter"/>
</dbReference>
<evidence type="ECO:0000256" key="4">
    <source>
        <dbReference type="ARBA" id="ARBA00014046"/>
    </source>
</evidence>